<reference evidence="2 3" key="1">
    <citation type="submission" date="2006-12" db="EMBL/GenBank/DDBJ databases">
        <title>Complete sequence of Chlorobium phaeobacteroides DSM 266.</title>
        <authorList>
            <consortium name="US DOE Joint Genome Institute"/>
            <person name="Copeland A."/>
            <person name="Lucas S."/>
            <person name="Lapidus A."/>
            <person name="Barry K."/>
            <person name="Detter J.C."/>
            <person name="Glavina del Rio T."/>
            <person name="Hammon N."/>
            <person name="Israni S."/>
            <person name="Pitluck S."/>
            <person name="Goltsman E."/>
            <person name="Schmutz J."/>
            <person name="Larimer F."/>
            <person name="Land M."/>
            <person name="Hauser L."/>
            <person name="Mikhailova N."/>
            <person name="Li T."/>
            <person name="Overmann J."/>
            <person name="Bryant D.A."/>
            <person name="Richardson P."/>
        </authorList>
    </citation>
    <scope>NUCLEOTIDE SEQUENCE [LARGE SCALE GENOMIC DNA]</scope>
    <source>
        <strain evidence="2 3">DSM 266</strain>
    </source>
</reference>
<feature type="domain" description="AB hydrolase-1" evidence="1">
    <location>
        <begin position="18"/>
        <end position="245"/>
    </location>
</feature>
<dbReference type="RefSeq" id="WP_011746059.1">
    <property type="nucleotide sequence ID" value="NC_008639.1"/>
</dbReference>
<organism evidence="2 3">
    <name type="scientific">Chlorobium phaeobacteroides (strain DSM 266 / SMG 266 / 2430)</name>
    <dbReference type="NCBI Taxonomy" id="290317"/>
    <lineage>
        <taxon>Bacteria</taxon>
        <taxon>Pseudomonadati</taxon>
        <taxon>Chlorobiota</taxon>
        <taxon>Chlorobiia</taxon>
        <taxon>Chlorobiales</taxon>
        <taxon>Chlorobiaceae</taxon>
        <taxon>Chlorobium/Pelodictyon group</taxon>
        <taxon>Chlorobium</taxon>
    </lineage>
</organism>
<dbReference type="InterPro" id="IPR000639">
    <property type="entry name" value="Epox_hydrolase-like"/>
</dbReference>
<protein>
    <submittedName>
        <fullName evidence="2">Alpha/beta hydrolase fold protein</fullName>
    </submittedName>
</protein>
<evidence type="ECO:0000313" key="3">
    <source>
        <dbReference type="Proteomes" id="UP000008701"/>
    </source>
</evidence>
<dbReference type="Proteomes" id="UP000008701">
    <property type="component" value="Chromosome"/>
</dbReference>
<dbReference type="Pfam" id="PF00561">
    <property type="entry name" value="Abhydrolase_1"/>
    <property type="match status" value="1"/>
</dbReference>
<keyword evidence="3" id="KW-1185">Reference proteome</keyword>
<keyword evidence="2" id="KW-0378">Hydrolase</keyword>
<gene>
    <name evidence="2" type="ordered locus">Cpha266_2276</name>
</gene>
<dbReference type="AlphaFoldDB" id="A1BIP1"/>
<dbReference type="PRINTS" id="PR00111">
    <property type="entry name" value="ABHYDROLASE"/>
</dbReference>
<dbReference type="HOGENOM" id="CLU_020336_50_4_10"/>
<dbReference type="InterPro" id="IPR029058">
    <property type="entry name" value="AB_hydrolase_fold"/>
</dbReference>
<proteinExistence type="predicted"/>
<dbReference type="ESTHER" id="chlpd-a1bip1">
    <property type="family name" value="Epoxide_hydrolase"/>
</dbReference>
<dbReference type="KEGG" id="cph:Cpha266_2276"/>
<dbReference type="PANTHER" id="PTHR43798:SF29">
    <property type="entry name" value="AB HYDROLASE-1 DOMAIN-CONTAINING PROTEIN"/>
    <property type="match status" value="1"/>
</dbReference>
<dbReference type="GO" id="GO:0016787">
    <property type="term" value="F:hydrolase activity"/>
    <property type="evidence" value="ECO:0007669"/>
    <property type="project" value="UniProtKB-KW"/>
</dbReference>
<sequence length="264" mass="28982">MLSYQCANTDQENRSGYAVLLLHAFPLSAEMWRPQLDALGRAGFVAIAPNSFGIEGSEEKKDWSFTDYAHQLAELLDSLHCRKVTVVGLSMGGYQAFAFLKLYPEKIASIVLCDTRAENDALSSRQQRQEFIIAVQAHGPEEAVRRMLPNYFSSKTAQKKPELPEQAAAMIRKQSGTAIIEAMKAIMTREDATPLLSNITCPVLVLNGEEDRLTTPETAAGIQARIPGALLGILPEAAHLSNMEQPARFNALLLEHIQAFGAAR</sequence>
<dbReference type="PANTHER" id="PTHR43798">
    <property type="entry name" value="MONOACYLGLYCEROL LIPASE"/>
    <property type="match status" value="1"/>
</dbReference>
<accession>A1BIP1</accession>
<dbReference type="SUPFAM" id="SSF53474">
    <property type="entry name" value="alpha/beta-Hydrolases"/>
    <property type="match status" value="1"/>
</dbReference>
<dbReference type="InterPro" id="IPR000073">
    <property type="entry name" value="AB_hydrolase_1"/>
</dbReference>
<dbReference type="OrthoDB" id="9780932at2"/>
<dbReference type="PRINTS" id="PR00412">
    <property type="entry name" value="EPOXHYDRLASE"/>
</dbReference>
<dbReference type="EMBL" id="CP000492">
    <property type="protein sequence ID" value="ABL66268.1"/>
    <property type="molecule type" value="Genomic_DNA"/>
</dbReference>
<dbReference type="InterPro" id="IPR050266">
    <property type="entry name" value="AB_hydrolase_sf"/>
</dbReference>
<dbReference type="STRING" id="290317.Cpha266_2276"/>
<evidence type="ECO:0000313" key="2">
    <source>
        <dbReference type="EMBL" id="ABL66268.1"/>
    </source>
</evidence>
<dbReference type="Gene3D" id="3.40.50.1820">
    <property type="entry name" value="alpha/beta hydrolase"/>
    <property type="match status" value="1"/>
</dbReference>
<name>A1BIP1_CHLPD</name>
<evidence type="ECO:0000259" key="1">
    <source>
        <dbReference type="Pfam" id="PF00561"/>
    </source>
</evidence>
<dbReference type="eggNOG" id="COG2021">
    <property type="taxonomic scope" value="Bacteria"/>
</dbReference>